<reference evidence="10" key="1">
    <citation type="journal article" date="2020" name="J. Eukaryot. Microbiol.">
        <title>De novo Sequencing, Assembly and Annotation of the Transcriptome for the Free-Living Testate Amoeba Arcella intermedia.</title>
        <authorList>
            <person name="Ribeiro G.M."/>
            <person name="Porfirio-Sousa A.L."/>
            <person name="Maurer-Alcala X.X."/>
            <person name="Katz L.A."/>
            <person name="Lahr D.J.G."/>
        </authorList>
    </citation>
    <scope>NUCLEOTIDE SEQUENCE</scope>
</reference>
<dbReference type="GO" id="GO:0008017">
    <property type="term" value="F:microtubule binding"/>
    <property type="evidence" value="ECO:0007669"/>
    <property type="project" value="TreeGrafter"/>
</dbReference>
<dbReference type="Gene3D" id="1.25.40.10">
    <property type="entry name" value="Tetratricopeptide repeat domain"/>
    <property type="match status" value="2"/>
</dbReference>
<evidence type="ECO:0000256" key="5">
    <source>
        <dbReference type="ARBA" id="ARBA00022803"/>
    </source>
</evidence>
<dbReference type="PANTHER" id="PTHR16056">
    <property type="entry name" value="REGULATOR OF MICROTUBULE DYNAMICS PROTEIN"/>
    <property type="match status" value="1"/>
</dbReference>
<organism evidence="10">
    <name type="scientific">Arcella intermedia</name>
    <dbReference type="NCBI Taxonomy" id="1963864"/>
    <lineage>
        <taxon>Eukaryota</taxon>
        <taxon>Amoebozoa</taxon>
        <taxon>Tubulinea</taxon>
        <taxon>Elardia</taxon>
        <taxon>Arcellinida</taxon>
        <taxon>Sphaerothecina</taxon>
        <taxon>Arcellidae</taxon>
        <taxon>Arcella</taxon>
    </lineage>
</organism>
<dbReference type="GO" id="GO:0005737">
    <property type="term" value="C:cytoplasm"/>
    <property type="evidence" value="ECO:0007669"/>
    <property type="project" value="TreeGrafter"/>
</dbReference>
<evidence type="ECO:0000256" key="7">
    <source>
        <dbReference type="ARBA" id="ARBA00039966"/>
    </source>
</evidence>
<proteinExistence type="predicted"/>
<keyword evidence="3" id="KW-0963">Cytoplasm</keyword>
<evidence type="ECO:0000256" key="4">
    <source>
        <dbReference type="ARBA" id="ARBA00022737"/>
    </source>
</evidence>
<protein>
    <recommendedName>
        <fullName evidence="7">Regulator of microtubule dynamics protein 1</fullName>
    </recommendedName>
    <alternativeName>
        <fullName evidence="8">Protein FAM82B</fullName>
    </alternativeName>
</protein>
<dbReference type="AlphaFoldDB" id="A0A6B2LGL9"/>
<keyword evidence="4" id="KW-0677">Repeat</keyword>
<dbReference type="GO" id="GO:0097431">
    <property type="term" value="C:mitotic spindle pole"/>
    <property type="evidence" value="ECO:0007669"/>
    <property type="project" value="TreeGrafter"/>
</dbReference>
<evidence type="ECO:0000256" key="9">
    <source>
        <dbReference type="PROSITE-ProRule" id="PRU00339"/>
    </source>
</evidence>
<dbReference type="InterPro" id="IPR049039">
    <property type="entry name" value="RMD1-3_a_helical_rpt"/>
</dbReference>
<keyword evidence="6" id="KW-0206">Cytoskeleton</keyword>
<evidence type="ECO:0000256" key="6">
    <source>
        <dbReference type="ARBA" id="ARBA00023212"/>
    </source>
</evidence>
<feature type="repeat" description="TPR" evidence="9">
    <location>
        <begin position="166"/>
        <end position="199"/>
    </location>
</feature>
<dbReference type="SUPFAM" id="SSF48452">
    <property type="entry name" value="TPR-like"/>
    <property type="match status" value="1"/>
</dbReference>
<accession>A0A6B2LGL9</accession>
<dbReference type="Pfam" id="PF21033">
    <property type="entry name" value="RMD1-3"/>
    <property type="match status" value="1"/>
</dbReference>
<dbReference type="PANTHER" id="PTHR16056:SF16">
    <property type="entry name" value="REGULATOR OF MICROTUBULE DYNAMICS PROTEIN 1"/>
    <property type="match status" value="1"/>
</dbReference>
<dbReference type="InterPro" id="IPR019734">
    <property type="entry name" value="TPR_rpt"/>
</dbReference>
<comment type="subcellular location">
    <subcellularLocation>
        <location evidence="1">Cytoplasm</location>
        <location evidence="1">Cytoskeleton</location>
    </subcellularLocation>
</comment>
<evidence type="ECO:0000256" key="3">
    <source>
        <dbReference type="ARBA" id="ARBA00022490"/>
    </source>
</evidence>
<evidence type="ECO:0000256" key="8">
    <source>
        <dbReference type="ARBA" id="ARBA00041958"/>
    </source>
</evidence>
<dbReference type="PROSITE" id="PS50005">
    <property type="entry name" value="TPR"/>
    <property type="match status" value="1"/>
</dbReference>
<evidence type="ECO:0000313" key="10">
    <source>
        <dbReference type="EMBL" id="NDV35997.1"/>
    </source>
</evidence>
<evidence type="ECO:0000256" key="1">
    <source>
        <dbReference type="ARBA" id="ARBA00004245"/>
    </source>
</evidence>
<comment type="subunit">
    <text evidence="2">Interacts with microtubules.</text>
</comment>
<dbReference type="InterPro" id="IPR011990">
    <property type="entry name" value="TPR-like_helical_dom_sf"/>
</dbReference>
<sequence length="221" mass="24791">MKALLQLDNDFKDNIEVVWRLARMYYLVGGEQTDPAKQQEDYQKGYEAALRAIQIDPNHFAGHKWAGITFSAVEKSKTTKERIAGAPKIKEYFKKAEELAPTDPTIKLALGKWSFAIANLGWIEKNAAALLFGALPDTTLEESLSYFMAAEKIIAGAPELYTTVDLQVYFMIGKTYHALKNNEKAKEYLNKAIAAKPCTTDDKNMVEEAKTILASISSSWW</sequence>
<dbReference type="GO" id="GO:0005876">
    <property type="term" value="C:spindle microtubule"/>
    <property type="evidence" value="ECO:0007669"/>
    <property type="project" value="TreeGrafter"/>
</dbReference>
<dbReference type="EMBL" id="GIBP01007028">
    <property type="protein sequence ID" value="NDV35997.1"/>
    <property type="molecule type" value="Transcribed_RNA"/>
</dbReference>
<name>A0A6B2LGL9_9EUKA</name>
<keyword evidence="5 9" id="KW-0802">TPR repeat</keyword>
<evidence type="ECO:0000256" key="2">
    <source>
        <dbReference type="ARBA" id="ARBA00011375"/>
    </source>
</evidence>